<dbReference type="AlphaFoldDB" id="A0A0C3CMZ7"/>
<dbReference type="OrthoDB" id="2270193at2759"/>
<reference evidence="5" key="2">
    <citation type="submission" date="2015-01" db="EMBL/GenBank/DDBJ databases">
        <title>Evolutionary Origins and Diversification of the Mycorrhizal Mutualists.</title>
        <authorList>
            <consortium name="DOE Joint Genome Institute"/>
            <consortium name="Mycorrhizal Genomics Consortium"/>
            <person name="Kohler A."/>
            <person name="Kuo A."/>
            <person name="Nagy L.G."/>
            <person name="Floudas D."/>
            <person name="Copeland A."/>
            <person name="Barry K.W."/>
            <person name="Cichocki N."/>
            <person name="Veneault-Fourrey C."/>
            <person name="LaButti K."/>
            <person name="Lindquist E.A."/>
            <person name="Lipzen A."/>
            <person name="Lundell T."/>
            <person name="Morin E."/>
            <person name="Murat C."/>
            <person name="Riley R."/>
            <person name="Ohm R."/>
            <person name="Sun H."/>
            <person name="Tunlid A."/>
            <person name="Henrissat B."/>
            <person name="Grigoriev I.V."/>
            <person name="Hibbett D.S."/>
            <person name="Martin F."/>
        </authorList>
    </citation>
    <scope>NUCLEOTIDE SEQUENCE [LARGE SCALE GENOMIC DNA]</scope>
    <source>
        <strain evidence="5">F 1598</strain>
    </source>
</reference>
<dbReference type="GO" id="GO:0061630">
    <property type="term" value="F:ubiquitin protein ligase activity"/>
    <property type="evidence" value="ECO:0007669"/>
    <property type="project" value="TreeGrafter"/>
</dbReference>
<reference evidence="4 5" key="1">
    <citation type="submission" date="2014-04" db="EMBL/GenBank/DDBJ databases">
        <authorList>
            <consortium name="DOE Joint Genome Institute"/>
            <person name="Kuo A."/>
            <person name="Tarkka M."/>
            <person name="Buscot F."/>
            <person name="Kohler A."/>
            <person name="Nagy L.G."/>
            <person name="Floudas D."/>
            <person name="Copeland A."/>
            <person name="Barry K.W."/>
            <person name="Cichocki N."/>
            <person name="Veneault-Fourrey C."/>
            <person name="LaButti K."/>
            <person name="Lindquist E.A."/>
            <person name="Lipzen A."/>
            <person name="Lundell T."/>
            <person name="Morin E."/>
            <person name="Murat C."/>
            <person name="Sun H."/>
            <person name="Tunlid A."/>
            <person name="Henrissat B."/>
            <person name="Grigoriev I.V."/>
            <person name="Hibbett D.S."/>
            <person name="Martin F."/>
            <person name="Nordberg H.P."/>
            <person name="Cantor M.N."/>
            <person name="Hua S.X."/>
        </authorList>
    </citation>
    <scope>NUCLEOTIDE SEQUENCE [LARGE SCALE GENOMIC DNA]</scope>
    <source>
        <strain evidence="4 5">F 1598</strain>
    </source>
</reference>
<dbReference type="HOGENOM" id="CLU_090083_2_0_1"/>
<dbReference type="GO" id="GO:0044027">
    <property type="term" value="P:negative regulation of gene expression via chromosomal CpG island methylation"/>
    <property type="evidence" value="ECO:0007669"/>
    <property type="project" value="TreeGrafter"/>
</dbReference>
<evidence type="ECO:0000256" key="1">
    <source>
        <dbReference type="ARBA" id="ARBA00023242"/>
    </source>
</evidence>
<dbReference type="EMBL" id="KN832972">
    <property type="protein sequence ID" value="KIM91047.1"/>
    <property type="molecule type" value="Genomic_DNA"/>
</dbReference>
<evidence type="ECO:0000313" key="5">
    <source>
        <dbReference type="Proteomes" id="UP000054166"/>
    </source>
</evidence>
<dbReference type="STRING" id="765440.A0A0C3CMZ7"/>
<proteinExistence type="predicted"/>
<dbReference type="Gene3D" id="2.30.280.10">
    <property type="entry name" value="SRA-YDG"/>
    <property type="match status" value="1"/>
</dbReference>
<dbReference type="InterPro" id="IPR036987">
    <property type="entry name" value="SRA-YDG_sf"/>
</dbReference>
<dbReference type="GO" id="GO:0005634">
    <property type="term" value="C:nucleus"/>
    <property type="evidence" value="ECO:0007669"/>
    <property type="project" value="UniProtKB-SubCell"/>
</dbReference>
<dbReference type="Pfam" id="PF02182">
    <property type="entry name" value="SAD_SRA"/>
    <property type="match status" value="1"/>
</dbReference>
<dbReference type="PANTHER" id="PTHR14140:SF27">
    <property type="entry name" value="OS04G0289800 PROTEIN"/>
    <property type="match status" value="1"/>
</dbReference>
<comment type="subcellular location">
    <subcellularLocation>
        <location evidence="2">Nucleus</location>
    </subcellularLocation>
</comment>
<dbReference type="PROSITE" id="PS51015">
    <property type="entry name" value="YDG"/>
    <property type="match status" value="1"/>
</dbReference>
<evidence type="ECO:0000259" key="3">
    <source>
        <dbReference type="PROSITE" id="PS51015"/>
    </source>
</evidence>
<feature type="domain" description="YDG" evidence="3">
    <location>
        <begin position="19"/>
        <end position="164"/>
    </location>
</feature>
<evidence type="ECO:0000313" key="4">
    <source>
        <dbReference type="EMBL" id="KIM91047.1"/>
    </source>
</evidence>
<dbReference type="SUPFAM" id="SSF88697">
    <property type="entry name" value="PUA domain-like"/>
    <property type="match status" value="1"/>
</dbReference>
<dbReference type="InterPro" id="IPR045134">
    <property type="entry name" value="UHRF1/2-like"/>
</dbReference>
<dbReference type="SMART" id="SM00466">
    <property type="entry name" value="SRA"/>
    <property type="match status" value="1"/>
</dbReference>
<dbReference type="PANTHER" id="PTHR14140">
    <property type="entry name" value="E3 UBIQUITIN-PROTEIN LIGASE UHRF-RELATED"/>
    <property type="match status" value="1"/>
</dbReference>
<dbReference type="InterPro" id="IPR003105">
    <property type="entry name" value="SRA_YDG"/>
</dbReference>
<sequence>MDYFPAHALRQFNNDSRIGKVKGVNVGDTWQSREAVYDAKVHTNKFAGISGSRTNGAFSVVLSGGYEDDIDQGDVIIYTGTGGRDDKYGCWGGSQKQTRPQTFEHDNNKALQISYRRKTPIRVIRGLGDPKNISYRYDGLYDVVEAKLAKGRQGHQICQFKFVRQEGQAPLPQPEQFYDYY</sequence>
<dbReference type="InterPro" id="IPR015947">
    <property type="entry name" value="PUA-like_sf"/>
</dbReference>
<dbReference type="InParanoid" id="A0A0C3CMZ7"/>
<dbReference type="GO" id="GO:0016567">
    <property type="term" value="P:protein ubiquitination"/>
    <property type="evidence" value="ECO:0007669"/>
    <property type="project" value="TreeGrafter"/>
</dbReference>
<keyword evidence="1 2" id="KW-0539">Nucleus</keyword>
<organism evidence="4 5">
    <name type="scientific">Piloderma croceum (strain F 1598)</name>
    <dbReference type="NCBI Taxonomy" id="765440"/>
    <lineage>
        <taxon>Eukaryota</taxon>
        <taxon>Fungi</taxon>
        <taxon>Dikarya</taxon>
        <taxon>Basidiomycota</taxon>
        <taxon>Agaricomycotina</taxon>
        <taxon>Agaricomycetes</taxon>
        <taxon>Agaricomycetidae</taxon>
        <taxon>Atheliales</taxon>
        <taxon>Atheliaceae</taxon>
        <taxon>Piloderma</taxon>
    </lineage>
</organism>
<evidence type="ECO:0000256" key="2">
    <source>
        <dbReference type="PROSITE-ProRule" id="PRU00358"/>
    </source>
</evidence>
<dbReference type="Proteomes" id="UP000054166">
    <property type="component" value="Unassembled WGS sequence"/>
</dbReference>
<protein>
    <recommendedName>
        <fullName evidence="3">YDG domain-containing protein</fullName>
    </recommendedName>
</protein>
<keyword evidence="5" id="KW-1185">Reference proteome</keyword>
<accession>A0A0C3CMZ7</accession>
<gene>
    <name evidence="4" type="ORF">PILCRDRAFT_811564</name>
</gene>
<name>A0A0C3CMZ7_PILCF</name>